<dbReference type="STRING" id="286156.Ppb6_02821"/>
<dbReference type="RefSeq" id="WP_065823689.1">
    <property type="nucleotide sequence ID" value="NZ_LOMY01000100.1"/>
</dbReference>
<feature type="compositionally biased region" description="Polar residues" evidence="1">
    <location>
        <begin position="65"/>
        <end position="77"/>
    </location>
</feature>
<evidence type="ECO:0000313" key="2">
    <source>
        <dbReference type="EMBL" id="OCQ52027.1"/>
    </source>
</evidence>
<gene>
    <name evidence="2" type="ORF">Ppb6_02821</name>
</gene>
<dbReference type="PATRIC" id="fig|286156.4.peg.3200"/>
<organism evidence="2 3">
    <name type="scientific">Photorhabdus australis subsp. thailandensis</name>
    <dbReference type="NCBI Taxonomy" id="2805096"/>
    <lineage>
        <taxon>Bacteria</taxon>
        <taxon>Pseudomonadati</taxon>
        <taxon>Pseudomonadota</taxon>
        <taxon>Gammaproteobacteria</taxon>
        <taxon>Enterobacterales</taxon>
        <taxon>Morganellaceae</taxon>
        <taxon>Photorhabdus</taxon>
    </lineage>
</organism>
<name>A0A1C0U256_9GAMM</name>
<dbReference type="Proteomes" id="UP000093476">
    <property type="component" value="Unassembled WGS sequence"/>
</dbReference>
<accession>A0A1C0U256</accession>
<evidence type="ECO:0000256" key="1">
    <source>
        <dbReference type="SAM" id="MobiDB-lite"/>
    </source>
</evidence>
<proteinExistence type="predicted"/>
<keyword evidence="3" id="KW-1185">Reference proteome</keyword>
<reference evidence="2 3" key="1">
    <citation type="submission" date="2015-12" db="EMBL/GenBank/DDBJ databases">
        <title>Genome comparisons provide insights into the role of secondary metabolites in the pathogenic phase of the Photorhabdus life cycle.</title>
        <authorList>
            <person name="Tobias N.J."/>
            <person name="Mishra B."/>
            <person name="Gupta D.K."/>
            <person name="Thines M."/>
            <person name="Stinear T.P."/>
            <person name="Bode H.B."/>
        </authorList>
    </citation>
    <scope>NUCLEOTIDE SEQUENCE [LARGE SCALE GENOMIC DNA]</scope>
    <source>
        <strain evidence="2 3">PB68.1</strain>
    </source>
</reference>
<evidence type="ECO:0000313" key="3">
    <source>
        <dbReference type="Proteomes" id="UP000093476"/>
    </source>
</evidence>
<feature type="region of interest" description="Disordered" evidence="1">
    <location>
        <begin position="65"/>
        <end position="100"/>
    </location>
</feature>
<dbReference type="EMBL" id="LOMY01000100">
    <property type="protein sequence ID" value="OCQ52027.1"/>
    <property type="molecule type" value="Genomic_DNA"/>
</dbReference>
<dbReference type="AlphaFoldDB" id="A0A1C0U256"/>
<sequence>MTRELPWVAVDASINFAVKDYTEHSIKQAIQNALDEQADKLALRINKEIAGKSADVNVEIVPQETSVSPAETAQSTPEPIIRRKRDISSQMFTDNDEHDEENKKYFSTIKKDFNRNENDDIEPFDETDKKELSGFVLNAALNRSPHSDTGSSNNILTEQNIENFPEIIRERYHYLKRIEPNITDDDARKAIFLNLKRFIHRNINKLSFNNIYVLLNSLYSISDENNDFDAAASKIKAKHYKFKKHFHINRKSYVKIKKTIYDEEKENKPGTIKLPSDEIITTEEFSSVGINNSIIKLKNKLKEISNKNIEDLLLVKEGDELLKFSSLEIKSLIKYLHLINNEDVITKIKNHVAKNNYEDIIFSSNLAQKITEDSKLFLGPASEEELTAVIYQLTTGKKFDNFSLTRIYNKFLLSKERENPFTKAISKNKPEGYFTISDFKKSGDAESRSKFNQQFYDYRDKYNQYDASILAGSIITSSNITVEEFTQAPKSIQTFAVFGKSRQVYTDTVGEPIPSDENPAQYIPGRVVLMQLSSGRYLLSSNLLGGIKSIILSEQEGNNINEMLRGRKLVDFEPHKRSLCRSER</sequence>
<protein>
    <submittedName>
        <fullName evidence="2">Uncharacterized protein</fullName>
    </submittedName>
</protein>
<comment type="caution">
    <text evidence="2">The sequence shown here is derived from an EMBL/GenBank/DDBJ whole genome shotgun (WGS) entry which is preliminary data.</text>
</comment>